<dbReference type="EMBL" id="JACDZE010000004">
    <property type="protein sequence ID" value="MBA5630311.1"/>
    <property type="molecule type" value="Genomic_DNA"/>
</dbReference>
<dbReference type="RefSeq" id="WP_182043915.1">
    <property type="nucleotide sequence ID" value="NZ_JACDZE010000004.1"/>
</dbReference>
<accession>A0A838ZTK8</accession>
<keyword evidence="1" id="KW-0812">Transmembrane</keyword>
<organism evidence="2 3">
    <name type="scientific">Moheibacter lacus</name>
    <dbReference type="NCBI Taxonomy" id="2745851"/>
    <lineage>
        <taxon>Bacteria</taxon>
        <taxon>Pseudomonadati</taxon>
        <taxon>Bacteroidota</taxon>
        <taxon>Flavobacteriia</taxon>
        <taxon>Flavobacteriales</taxon>
        <taxon>Weeksellaceae</taxon>
        <taxon>Moheibacter</taxon>
    </lineage>
</organism>
<dbReference type="Proteomes" id="UP000552241">
    <property type="component" value="Unassembled WGS sequence"/>
</dbReference>
<gene>
    <name evidence="2" type="ORF">HU137_11055</name>
</gene>
<reference evidence="2 3" key="1">
    <citation type="submission" date="2020-07" db="EMBL/GenBank/DDBJ databases">
        <title>Moheibacter lacus sp. nov., a member of the family Flavobacteriaceae isolated from freshwater lake sediment.</title>
        <authorList>
            <person name="Liu Y."/>
        </authorList>
    </citation>
    <scope>NUCLEOTIDE SEQUENCE [LARGE SCALE GENOMIC DNA]</scope>
    <source>
        <strain evidence="2 3">BDHS18</strain>
    </source>
</reference>
<dbReference type="AlphaFoldDB" id="A0A838ZTK8"/>
<keyword evidence="3" id="KW-1185">Reference proteome</keyword>
<proteinExistence type="predicted"/>
<keyword evidence="1" id="KW-1133">Transmembrane helix</keyword>
<evidence type="ECO:0000256" key="1">
    <source>
        <dbReference type="SAM" id="Phobius"/>
    </source>
</evidence>
<evidence type="ECO:0000313" key="3">
    <source>
        <dbReference type="Proteomes" id="UP000552241"/>
    </source>
</evidence>
<name>A0A838ZTK8_9FLAO</name>
<evidence type="ECO:0000313" key="2">
    <source>
        <dbReference type="EMBL" id="MBA5630311.1"/>
    </source>
</evidence>
<sequence length="186" mass="21658">MTLKKVLFILGGVFLLGILLFGFFLYFTIKTKSTDVSDEQPFQNWVGKKVELNQEILIFNEKLKSHTDEYFPYEFTDSLQTKWQYVSEQLRSGNEDVAEIDRFPKGATFTIEKATLFTNGVSGSSNIYLFGEISNGEKTYEVGFQWGEQSISRFLDDVDEQWNFPQAPWQNQTDTTYYALPEANWW</sequence>
<keyword evidence="1" id="KW-0472">Membrane</keyword>
<protein>
    <submittedName>
        <fullName evidence="2">Uncharacterized protein</fullName>
    </submittedName>
</protein>
<comment type="caution">
    <text evidence="2">The sequence shown here is derived from an EMBL/GenBank/DDBJ whole genome shotgun (WGS) entry which is preliminary data.</text>
</comment>
<feature type="transmembrane region" description="Helical" evidence="1">
    <location>
        <begin position="6"/>
        <end position="27"/>
    </location>
</feature>